<organism evidence="2 3">
    <name type="scientific">Tanacetum coccineum</name>
    <dbReference type="NCBI Taxonomy" id="301880"/>
    <lineage>
        <taxon>Eukaryota</taxon>
        <taxon>Viridiplantae</taxon>
        <taxon>Streptophyta</taxon>
        <taxon>Embryophyta</taxon>
        <taxon>Tracheophyta</taxon>
        <taxon>Spermatophyta</taxon>
        <taxon>Magnoliopsida</taxon>
        <taxon>eudicotyledons</taxon>
        <taxon>Gunneridae</taxon>
        <taxon>Pentapetalae</taxon>
        <taxon>asterids</taxon>
        <taxon>campanulids</taxon>
        <taxon>Asterales</taxon>
        <taxon>Asteraceae</taxon>
        <taxon>Asteroideae</taxon>
        <taxon>Anthemideae</taxon>
        <taxon>Anthemidinae</taxon>
        <taxon>Tanacetum</taxon>
    </lineage>
</organism>
<feature type="region of interest" description="Disordered" evidence="1">
    <location>
        <begin position="361"/>
        <end position="425"/>
    </location>
</feature>
<dbReference type="Proteomes" id="UP001151760">
    <property type="component" value="Unassembled WGS sequence"/>
</dbReference>
<dbReference type="PANTHER" id="PTHR11439">
    <property type="entry name" value="GAG-POL-RELATED RETROTRANSPOSON"/>
    <property type="match status" value="1"/>
</dbReference>
<comment type="caution">
    <text evidence="2">The sequence shown here is derived from an EMBL/GenBank/DDBJ whole genome shotgun (WGS) entry which is preliminary data.</text>
</comment>
<dbReference type="CDD" id="cd09272">
    <property type="entry name" value="RNase_HI_RT_Ty1"/>
    <property type="match status" value="1"/>
</dbReference>
<sequence>MASRMQILKEAILDEMDSIMHNNTWKLADLPPGCKPLGSKWIFKRKMKVDGSIDKYKARLASVLNTSVDASGKEHLERCDSWVKIIRENKYLKGTMDYGLTYTGFPSVLEGYSDASWITNREDHSSTSGWVFLLGGGAICWASKKQTCITDSTMESEFVALAAAGKEAEWLRNLIYEIPFAKGFQYSCYDPDTPWNECKPVLGMKFESPSQLKQCLANYGVTHGYQLWYMQNDTYKLLVKCGRDVSAAGWQEVEGKLFQVNEASGSKSNLTPEEHAEIMDKEAFADMVRKDAENKAKDEEMWRQAYKEEKHWEDYASEFKDWEFREEEENRIGIMLSVDDEHIIGNTEPVNPAEQTHVIASASSAPVDEQPETSQDPSTEKAGSSAPVDQFPEPQDLKKKANKRKKKADSEQPLPFRIYHKNRGRSERIAKLQAKKFKFDANGTGSTPEKAFDVSD</sequence>
<evidence type="ECO:0000256" key="1">
    <source>
        <dbReference type="SAM" id="MobiDB-lite"/>
    </source>
</evidence>
<accession>A0ABQ5ANN5</accession>
<proteinExistence type="predicted"/>
<evidence type="ECO:0008006" key="4">
    <source>
        <dbReference type="Google" id="ProtNLM"/>
    </source>
</evidence>
<evidence type="ECO:0000313" key="2">
    <source>
        <dbReference type="EMBL" id="GJT04265.1"/>
    </source>
</evidence>
<name>A0ABQ5ANN5_9ASTR</name>
<reference evidence="2" key="1">
    <citation type="journal article" date="2022" name="Int. J. Mol. Sci.">
        <title>Draft Genome of Tanacetum Coccineum: Genomic Comparison of Closely Related Tanacetum-Family Plants.</title>
        <authorList>
            <person name="Yamashiro T."/>
            <person name="Shiraishi A."/>
            <person name="Nakayama K."/>
            <person name="Satake H."/>
        </authorList>
    </citation>
    <scope>NUCLEOTIDE SEQUENCE</scope>
</reference>
<dbReference type="EMBL" id="BQNB010012497">
    <property type="protein sequence ID" value="GJT04265.1"/>
    <property type="molecule type" value="Genomic_DNA"/>
</dbReference>
<reference evidence="2" key="2">
    <citation type="submission" date="2022-01" db="EMBL/GenBank/DDBJ databases">
        <authorList>
            <person name="Yamashiro T."/>
            <person name="Shiraishi A."/>
            <person name="Satake H."/>
            <person name="Nakayama K."/>
        </authorList>
    </citation>
    <scope>NUCLEOTIDE SEQUENCE</scope>
</reference>
<protein>
    <recommendedName>
        <fullName evidence="4">Zinc finger, CCHC-type</fullName>
    </recommendedName>
</protein>
<dbReference type="PANTHER" id="PTHR11439:SF521">
    <property type="entry name" value="RNA-DIRECTED DNA POLYMERASE"/>
    <property type="match status" value="1"/>
</dbReference>
<gene>
    <name evidence="2" type="ORF">Tco_0838727</name>
</gene>
<keyword evidence="3" id="KW-1185">Reference proteome</keyword>
<evidence type="ECO:0000313" key="3">
    <source>
        <dbReference type="Proteomes" id="UP001151760"/>
    </source>
</evidence>